<dbReference type="Proteomes" id="UP001494588">
    <property type="component" value="Unassembled WGS sequence"/>
</dbReference>
<protein>
    <recommendedName>
        <fullName evidence="3">ApeA N-terminal domain-containing protein</fullName>
    </recommendedName>
</protein>
<dbReference type="RefSeq" id="WP_201662427.1">
    <property type="nucleotide sequence ID" value="NZ_CAJHCS010000064.1"/>
</dbReference>
<keyword evidence="2" id="KW-1185">Reference proteome</keyword>
<sequence>MQLEVSLAGFSSSWLYRGSRNFTAWAEAKPWLLEGGVCVIRAEPGHANGLVFSSVTRFLHGINSGERPLDVKNIECGGTKGSPIEALLCEFELGSDISPFQARDRIANRLLDRSLVLVFTERAAVDPNDWEHLVNLLEHFRKASKPVRLCAIIIDVRGVVHSEPVCDYASGRPSHTVFSDASSISATRALWSSYLHHRVAWEAGGSLSYALSLSREVEKCVPGDDDELERHLQAHAEAALLAHRGRENLFGWTGVGSGGTRVDAARRQSTTTGLFAMGLLWRPPAMNGFHVVPWASRVLLRLPDLPKTQVWTLRHQLVCAPLAAEILSLCLKFESQIQTRLHGRQKPDHISQKMIDSHTRFKDGNDAYVVYPDAFPLRPEREEDVWAFASLGEVLKSCPPGAVSDPYWWTLQLRNAIAHGHYVGWSHVESALRMRNIFDT</sequence>
<gene>
    <name evidence="1" type="ORF">V4C55_42410</name>
</gene>
<accession>A0ABU9QTH6</accession>
<organism evidence="1 2">
    <name type="scientific">Paraburkholderia sabiae</name>
    <dbReference type="NCBI Taxonomy" id="273251"/>
    <lineage>
        <taxon>Bacteria</taxon>
        <taxon>Pseudomonadati</taxon>
        <taxon>Pseudomonadota</taxon>
        <taxon>Betaproteobacteria</taxon>
        <taxon>Burkholderiales</taxon>
        <taxon>Burkholderiaceae</taxon>
        <taxon>Paraburkholderia</taxon>
    </lineage>
</organism>
<dbReference type="EMBL" id="JAZHGC010000084">
    <property type="protein sequence ID" value="MEM5292345.1"/>
    <property type="molecule type" value="Genomic_DNA"/>
</dbReference>
<name>A0ABU9QTH6_9BURK</name>
<evidence type="ECO:0008006" key="3">
    <source>
        <dbReference type="Google" id="ProtNLM"/>
    </source>
</evidence>
<proteinExistence type="predicted"/>
<evidence type="ECO:0000313" key="1">
    <source>
        <dbReference type="EMBL" id="MEM5292345.1"/>
    </source>
</evidence>
<evidence type="ECO:0000313" key="2">
    <source>
        <dbReference type="Proteomes" id="UP001494588"/>
    </source>
</evidence>
<reference evidence="1 2" key="1">
    <citation type="submission" date="2024-01" db="EMBL/GenBank/DDBJ databases">
        <title>The diversity of rhizobia nodulating Mimosa spp. in eleven states of Brazil covering several biomes is determined by host plant, location, and edaphic factors.</title>
        <authorList>
            <person name="Rouws L."/>
            <person name="Barauna A."/>
            <person name="Beukes C."/>
            <person name="De Faria S.M."/>
            <person name="Gross E."/>
            <person name="Dos Reis Junior F.B."/>
            <person name="Simon M."/>
            <person name="Maluk M."/>
            <person name="Odee D.W."/>
            <person name="Kenicer G."/>
            <person name="Young J.P.W."/>
            <person name="Reis V.M."/>
            <person name="Zilli J."/>
            <person name="James E.K."/>
        </authorList>
    </citation>
    <scope>NUCLEOTIDE SEQUENCE [LARGE SCALE GENOMIC DNA]</scope>
    <source>
        <strain evidence="1 2">JPY77</strain>
    </source>
</reference>
<comment type="caution">
    <text evidence="1">The sequence shown here is derived from an EMBL/GenBank/DDBJ whole genome shotgun (WGS) entry which is preliminary data.</text>
</comment>